<feature type="repeat" description="PPR" evidence="3">
    <location>
        <begin position="370"/>
        <end position="404"/>
    </location>
</feature>
<dbReference type="Pfam" id="PF01535">
    <property type="entry name" value="PPR"/>
    <property type="match status" value="2"/>
</dbReference>
<gene>
    <name evidence="4" type="ORF">V5N11_015022</name>
</gene>
<dbReference type="InterPro" id="IPR002885">
    <property type="entry name" value="PPR_rpt"/>
</dbReference>
<organism evidence="4 5">
    <name type="scientific">Cardamine amara subsp. amara</name>
    <dbReference type="NCBI Taxonomy" id="228776"/>
    <lineage>
        <taxon>Eukaryota</taxon>
        <taxon>Viridiplantae</taxon>
        <taxon>Streptophyta</taxon>
        <taxon>Embryophyta</taxon>
        <taxon>Tracheophyta</taxon>
        <taxon>Spermatophyta</taxon>
        <taxon>Magnoliopsida</taxon>
        <taxon>eudicotyledons</taxon>
        <taxon>Gunneridae</taxon>
        <taxon>Pentapetalae</taxon>
        <taxon>rosids</taxon>
        <taxon>malvids</taxon>
        <taxon>Brassicales</taxon>
        <taxon>Brassicaceae</taxon>
        <taxon>Cardamineae</taxon>
        <taxon>Cardamine</taxon>
    </lineage>
</organism>
<evidence type="ECO:0000256" key="1">
    <source>
        <dbReference type="ARBA" id="ARBA00007626"/>
    </source>
</evidence>
<feature type="repeat" description="PPR" evidence="3">
    <location>
        <begin position="920"/>
        <end position="954"/>
    </location>
</feature>
<evidence type="ECO:0000256" key="2">
    <source>
        <dbReference type="ARBA" id="ARBA00022737"/>
    </source>
</evidence>
<dbReference type="Pfam" id="PF13041">
    <property type="entry name" value="PPR_2"/>
    <property type="match status" value="7"/>
</dbReference>
<keyword evidence="2" id="KW-0677">Repeat</keyword>
<feature type="repeat" description="PPR" evidence="3">
    <location>
        <begin position="516"/>
        <end position="550"/>
    </location>
</feature>
<reference evidence="4 5" key="1">
    <citation type="submission" date="2024-04" db="EMBL/GenBank/DDBJ databases">
        <title>Genome assembly C_amara_ONT_v2.</title>
        <authorList>
            <person name="Yant L."/>
            <person name="Moore C."/>
            <person name="Slenker M."/>
        </authorList>
    </citation>
    <scope>NUCLEOTIDE SEQUENCE [LARGE SCALE GENOMIC DNA]</scope>
    <source>
        <tissue evidence="4">Leaf</tissue>
    </source>
</reference>
<feature type="repeat" description="PPR" evidence="3">
    <location>
        <begin position="815"/>
        <end position="849"/>
    </location>
</feature>
<accession>A0ABD1ADL4</accession>
<dbReference type="PROSITE" id="PS51375">
    <property type="entry name" value="PPR"/>
    <property type="match status" value="16"/>
</dbReference>
<proteinExistence type="inferred from homology"/>
<evidence type="ECO:0000313" key="4">
    <source>
        <dbReference type="EMBL" id="KAL1202079.1"/>
    </source>
</evidence>
<dbReference type="AlphaFoldDB" id="A0ABD1ADL4"/>
<dbReference type="InterPro" id="IPR011990">
    <property type="entry name" value="TPR-like_helical_dom_sf"/>
</dbReference>
<evidence type="ECO:0000256" key="3">
    <source>
        <dbReference type="PROSITE-ProRule" id="PRU00708"/>
    </source>
</evidence>
<dbReference type="PANTHER" id="PTHR47942">
    <property type="entry name" value="TETRATRICOPEPTIDE REPEAT (TPR)-LIKE SUPERFAMILY PROTEIN-RELATED"/>
    <property type="match status" value="1"/>
</dbReference>
<dbReference type="Pfam" id="PF13812">
    <property type="entry name" value="PPR_3"/>
    <property type="match status" value="1"/>
</dbReference>
<feature type="repeat" description="PPR" evidence="3">
    <location>
        <begin position="707"/>
        <end position="741"/>
    </location>
</feature>
<feature type="repeat" description="PPR" evidence="3">
    <location>
        <begin position="335"/>
        <end position="369"/>
    </location>
</feature>
<keyword evidence="5" id="KW-1185">Reference proteome</keyword>
<dbReference type="NCBIfam" id="TIGR00756">
    <property type="entry name" value="PPR"/>
    <property type="match status" value="14"/>
</dbReference>
<sequence length="999" mass="112819">MNKTVVRCLLSRSHHPLIHFSTNLSLLHRVSTCSRYLTTRFMSTPPPDEMYGFDDPFSPCESREVVDLTKEYSFLQDSLLDSAAHIDVHQVPITQSSIDARAIADAVSGGDDVFGSKSQKFLRQFREKLSESLVIEVLRLIERPSAVISFFVWAGRQIGYKHTAPVYNALVDLIVCDDDEKVPEELLQQIRDDDKEVFGKFLNVLIRRYCRNGSFSIALEELGRLKDFRLSPSGVTYNCLIQAFLKADRLDSASLVHREMSLANLRMDGFTLRCFAYSLCKVGKWREALTLMETENFVPDTVFYTKLISGLCEASLFEEAMDFLNRMRVTSCLPNVVTYSTLLCGCLNKKQLGRCKRVLNMMMMEGCYPSPKIFNSLVHAYCRSGDHSYAYKLLKKMVKCGHMPGYVVYNILIGSICGDKDSLSCDMLGLAEKVYSEMLATGVVLNKINASSLTRCLCGAEKYEKAFNVIREMIGQGFIPDNSTYSKVLGYLCNASKMEMAFLLFEEMKRSGLVADVYTYTIMVDSFCKAGLIEQARKWFDEMRKVGCTPNVVTYTALIHAYLKAKKVSYANELFETMLSEGCVPNIVTYSALIDGHCKAGQTEKACQIFERMCGSKDVPDVDMYFKEYDDNSERPNVVTYGALLDGFCKSHRVEEARKLLDAMSMEGCEPNQVVYDALIDGLCKVGKLDEAQEVKTEMSEHGFTATLYTYSSLIDHYFKVKRQDLASKELSKMLENSCAPNAPNVVIYTEMIDGLCKVNKTDEAYKLMQMMEEKGCQPNVVTYTAMIDGFGMIGKIETCLQLLERMGSKGVAPNYVTYRVLIHHCCKSGALDVAHNLLEEMKQTHWPMHAAGYRKVIEGYNKEFIESLGLFDEIAQDDTAPFLSVYRLLIDNLIKADRLEMALRLLEEVATFSATLIDYSSTYNSLIESLCLANKVDKAFQLFSEMTKEGVVPEMQTFCSLIKGLFRNSKISEALLLLDFISHMEIQWIEEKKASDGA</sequence>
<feature type="repeat" description="PPR" evidence="3">
    <location>
        <begin position="586"/>
        <end position="620"/>
    </location>
</feature>
<feature type="repeat" description="PPR" evidence="3">
    <location>
        <begin position="780"/>
        <end position="814"/>
    </location>
</feature>
<feature type="repeat" description="PPR" evidence="3">
    <location>
        <begin position="233"/>
        <end position="267"/>
    </location>
</feature>
<dbReference type="Proteomes" id="UP001558713">
    <property type="component" value="Unassembled WGS sequence"/>
</dbReference>
<comment type="caution">
    <text evidence="4">The sequence shown here is derived from an EMBL/GenBank/DDBJ whole genome shotgun (WGS) entry which is preliminary data.</text>
</comment>
<dbReference type="Gene3D" id="1.25.40.10">
    <property type="entry name" value="Tetratricopeptide repeat domain"/>
    <property type="match status" value="7"/>
</dbReference>
<feature type="repeat" description="PPR" evidence="3">
    <location>
        <begin position="637"/>
        <end position="671"/>
    </location>
</feature>
<feature type="repeat" description="PPR" evidence="3">
    <location>
        <begin position="551"/>
        <end position="585"/>
    </location>
</feature>
<dbReference type="PANTHER" id="PTHR47942:SF16">
    <property type="entry name" value="PENTATRICOPEPTIDE REPEAT DOMAIN CONTAINING PROTEIN-RELATED"/>
    <property type="match status" value="1"/>
</dbReference>
<dbReference type="EMBL" id="JBANAX010000583">
    <property type="protein sequence ID" value="KAL1202079.1"/>
    <property type="molecule type" value="Genomic_DNA"/>
</dbReference>
<dbReference type="Pfam" id="PF12854">
    <property type="entry name" value="PPR_1"/>
    <property type="match status" value="1"/>
</dbReference>
<comment type="similarity">
    <text evidence="1">Belongs to the PPR family. P subfamily.</text>
</comment>
<feature type="repeat" description="PPR" evidence="3">
    <location>
        <begin position="745"/>
        <end position="779"/>
    </location>
</feature>
<dbReference type="InterPro" id="IPR051222">
    <property type="entry name" value="PPR/CCM1_RNA-binding"/>
</dbReference>
<protein>
    <submittedName>
        <fullName evidence="4">Pentatricopeptide repeat-containing protein</fullName>
    </submittedName>
</protein>
<feature type="repeat" description="PPR" evidence="3">
    <location>
        <begin position="300"/>
        <end position="334"/>
    </location>
</feature>
<feature type="repeat" description="PPR" evidence="3">
    <location>
        <begin position="672"/>
        <end position="706"/>
    </location>
</feature>
<feature type="repeat" description="PPR" evidence="3">
    <location>
        <begin position="446"/>
        <end position="480"/>
    </location>
</feature>
<feature type="repeat" description="PPR" evidence="3">
    <location>
        <begin position="481"/>
        <end position="515"/>
    </location>
</feature>
<evidence type="ECO:0000313" key="5">
    <source>
        <dbReference type="Proteomes" id="UP001558713"/>
    </source>
</evidence>
<name>A0ABD1ADL4_CARAN</name>